<evidence type="ECO:0000313" key="3">
    <source>
        <dbReference type="Proteomes" id="UP001303473"/>
    </source>
</evidence>
<dbReference type="EMBL" id="MU853977">
    <property type="protein sequence ID" value="KAK3934575.1"/>
    <property type="molecule type" value="Genomic_DNA"/>
</dbReference>
<comment type="caution">
    <text evidence="2">The sequence shown here is derived from an EMBL/GenBank/DDBJ whole genome shotgun (WGS) entry which is preliminary data.</text>
</comment>
<evidence type="ECO:0000313" key="2">
    <source>
        <dbReference type="EMBL" id="KAK3934575.1"/>
    </source>
</evidence>
<dbReference type="Proteomes" id="UP001303473">
    <property type="component" value="Unassembled WGS sequence"/>
</dbReference>
<feature type="region of interest" description="Disordered" evidence="1">
    <location>
        <begin position="284"/>
        <end position="314"/>
    </location>
</feature>
<feature type="compositionally biased region" description="Basic and acidic residues" evidence="1">
    <location>
        <begin position="293"/>
        <end position="306"/>
    </location>
</feature>
<gene>
    <name evidence="2" type="ORF">QBC46DRAFT_347489</name>
</gene>
<sequence>METYRLYTTWTKTAEYFAEQVKEKTQPLQEKLPDEVRISFSPAFLIAYVGPWTQVNEALGTKLEQEEYNKRIQIVQETEALVRESRAKSTASSNAEANSPPATESASTRSWEESRTTLIQPINADPQGRDRPTTSNKRRRTSRELRHGNSHLAEVPVAQNASPLGFELLLVASGQVERSEPCHTTLNSPAESGPLADETVAQPRHDPPFREPADISTREEGANAEQRFTVENPGRTNSVVPTLRPAEQASRSGYEPVPGPNVNLLDLTSTGQVVTGVNRRYAAIGRNSPDGAGGERLRHGHDDATASHRTRRQMSRACQADSMVRATRWTKAGAAQICLRAVLSIGFRHIRHLGRLNP</sequence>
<feature type="region of interest" description="Disordered" evidence="1">
    <location>
        <begin position="180"/>
        <end position="214"/>
    </location>
</feature>
<evidence type="ECO:0000256" key="1">
    <source>
        <dbReference type="SAM" id="MobiDB-lite"/>
    </source>
</evidence>
<accession>A0AAN6MWX5</accession>
<name>A0AAN6MWX5_9PEZI</name>
<proteinExistence type="predicted"/>
<feature type="compositionally biased region" description="Low complexity" evidence="1">
    <location>
        <begin position="89"/>
        <end position="103"/>
    </location>
</feature>
<dbReference type="AlphaFoldDB" id="A0AAN6MWX5"/>
<reference evidence="3" key="1">
    <citation type="journal article" date="2023" name="Mol. Phylogenet. Evol.">
        <title>Genome-scale phylogeny and comparative genomics of the fungal order Sordariales.</title>
        <authorList>
            <person name="Hensen N."/>
            <person name="Bonometti L."/>
            <person name="Westerberg I."/>
            <person name="Brannstrom I.O."/>
            <person name="Guillou S."/>
            <person name="Cros-Aarteil S."/>
            <person name="Calhoun S."/>
            <person name="Haridas S."/>
            <person name="Kuo A."/>
            <person name="Mondo S."/>
            <person name="Pangilinan J."/>
            <person name="Riley R."/>
            <person name="LaButti K."/>
            <person name="Andreopoulos B."/>
            <person name="Lipzen A."/>
            <person name="Chen C."/>
            <person name="Yan M."/>
            <person name="Daum C."/>
            <person name="Ng V."/>
            <person name="Clum A."/>
            <person name="Steindorff A."/>
            <person name="Ohm R.A."/>
            <person name="Martin F."/>
            <person name="Silar P."/>
            <person name="Natvig D.O."/>
            <person name="Lalanne C."/>
            <person name="Gautier V."/>
            <person name="Ament-Velasquez S.L."/>
            <person name="Kruys A."/>
            <person name="Hutchinson M.I."/>
            <person name="Powell A.J."/>
            <person name="Barry K."/>
            <person name="Miller A.N."/>
            <person name="Grigoriev I.V."/>
            <person name="Debuchy R."/>
            <person name="Gladieux P."/>
            <person name="Hiltunen Thoren M."/>
            <person name="Johannesson H."/>
        </authorList>
    </citation>
    <scope>NUCLEOTIDE SEQUENCE [LARGE SCALE GENOMIC DNA]</scope>
    <source>
        <strain evidence="3">CBS 340.73</strain>
    </source>
</reference>
<keyword evidence="3" id="KW-1185">Reference proteome</keyword>
<feature type="compositionally biased region" description="Basic and acidic residues" evidence="1">
    <location>
        <begin position="203"/>
        <end position="214"/>
    </location>
</feature>
<feature type="region of interest" description="Disordered" evidence="1">
    <location>
        <begin position="85"/>
        <end position="156"/>
    </location>
</feature>
<organism evidence="2 3">
    <name type="scientific">Diplogelasinospora grovesii</name>
    <dbReference type="NCBI Taxonomy" id="303347"/>
    <lineage>
        <taxon>Eukaryota</taxon>
        <taxon>Fungi</taxon>
        <taxon>Dikarya</taxon>
        <taxon>Ascomycota</taxon>
        <taxon>Pezizomycotina</taxon>
        <taxon>Sordariomycetes</taxon>
        <taxon>Sordariomycetidae</taxon>
        <taxon>Sordariales</taxon>
        <taxon>Diplogelasinosporaceae</taxon>
        <taxon>Diplogelasinospora</taxon>
    </lineage>
</organism>
<protein>
    <submittedName>
        <fullName evidence="2">Uncharacterized protein</fullName>
    </submittedName>
</protein>